<evidence type="ECO:0000313" key="2">
    <source>
        <dbReference type="Proteomes" id="UP000824533"/>
    </source>
</evidence>
<organism evidence="1 2">
    <name type="scientific">Dendrolimus kikuchii</name>
    <dbReference type="NCBI Taxonomy" id="765133"/>
    <lineage>
        <taxon>Eukaryota</taxon>
        <taxon>Metazoa</taxon>
        <taxon>Ecdysozoa</taxon>
        <taxon>Arthropoda</taxon>
        <taxon>Hexapoda</taxon>
        <taxon>Insecta</taxon>
        <taxon>Pterygota</taxon>
        <taxon>Neoptera</taxon>
        <taxon>Endopterygota</taxon>
        <taxon>Lepidoptera</taxon>
        <taxon>Glossata</taxon>
        <taxon>Ditrysia</taxon>
        <taxon>Bombycoidea</taxon>
        <taxon>Lasiocampidae</taxon>
        <taxon>Dendrolimus</taxon>
    </lineage>
</organism>
<protein>
    <submittedName>
        <fullName evidence="1">Uncharacterized protein</fullName>
    </submittedName>
</protein>
<dbReference type="EMBL" id="CM034405">
    <property type="protein sequence ID" value="KAJ0173438.1"/>
    <property type="molecule type" value="Genomic_DNA"/>
</dbReference>
<accession>A0ACC1CPD2</accession>
<name>A0ACC1CPD2_9NEOP</name>
<comment type="caution">
    <text evidence="1">The sequence shown here is derived from an EMBL/GenBank/DDBJ whole genome shotgun (WGS) entry which is preliminary data.</text>
</comment>
<sequence length="504" mass="55597">MIANLSARGAERPTGIQQLNSENGEISEQSCHENTKLTPTPQRIFLWTQLLVALAVSMAMMLNGFAFGYTSNAIPSMLNSTWEVYSSDKIVTVGSSIPLAAIVGSLLGGPLITYVGRRYSIMGAGVPFFIGWILIASATNSSMLLTGQVLCGVCTGVLSTALLVYIVETIQPEVRGALGLLPLAFRYSGIFLARHAEAYLDWSEMAYIGAALSIIYFLLMLSTPESPRWYIAKGRTQNARKALQWLRGKNYNVENEIEELTQFQIEADKTKGIALQHIFSIKYIPAVFISLSLIVLQQLSGSHYVFYTLTTTRISGVTADVQLFAIIIEVLSVISIFVAVVLIERIGRKTLLYISSASMIFSIVTLGVFVYIQRFNDNLSVEWFPQACCALYVFGLSMGFGSIPFLMLGEILPLKIRDTAASLIIGVDWACTFYVTNSLYYNRISYTVIGGALLMFIIIQVVAILFVIFCVPETRSKSLEEIELNLTQRLKDNRQAVDANAEGI</sequence>
<reference evidence="1 2" key="1">
    <citation type="journal article" date="2021" name="Front. Genet.">
        <title>Chromosome-Level Genome Assembly Reveals Significant Gene Expansion in the Toll and IMD Signaling Pathways of Dendrolimus kikuchii.</title>
        <authorList>
            <person name="Zhou J."/>
            <person name="Wu P."/>
            <person name="Xiong Z."/>
            <person name="Liu N."/>
            <person name="Zhao N."/>
            <person name="Ji M."/>
            <person name="Qiu Y."/>
            <person name="Yang B."/>
        </authorList>
    </citation>
    <scope>NUCLEOTIDE SEQUENCE [LARGE SCALE GENOMIC DNA]</scope>
    <source>
        <strain evidence="1">Ann1</strain>
    </source>
</reference>
<gene>
    <name evidence="1" type="ORF">K1T71_010587</name>
</gene>
<evidence type="ECO:0000313" key="1">
    <source>
        <dbReference type="EMBL" id="KAJ0173438.1"/>
    </source>
</evidence>
<keyword evidence="2" id="KW-1185">Reference proteome</keyword>
<dbReference type="Proteomes" id="UP000824533">
    <property type="component" value="Linkage Group LG19"/>
</dbReference>
<proteinExistence type="predicted"/>